<dbReference type="InterPro" id="IPR006860">
    <property type="entry name" value="FecR"/>
</dbReference>
<proteinExistence type="predicted"/>
<dbReference type="AlphaFoldDB" id="A0A381SXQ3"/>
<organism evidence="2">
    <name type="scientific">marine metagenome</name>
    <dbReference type="NCBI Taxonomy" id="408172"/>
    <lineage>
        <taxon>unclassified sequences</taxon>
        <taxon>metagenomes</taxon>
        <taxon>ecological metagenomes</taxon>
    </lineage>
</organism>
<sequence length="306" mass="33934">MQFFRWYLITVSLSLLSLTVPVPALAKISPALAVLSQLKGEINAGPAKKMSEGFNGKMLRNRYRVRTEKKSGATIFFNDGSEVRLFGSTEITIGARKSHNSRWVRYRLVLRSGSFWGNFVRGKNPVEIGGGGLRLQLSDSSLRFTKKKTGSNISVSSGIVKVFNKVSSVKIHAGQRLYHVQKTDFLPQKVTLVPNQLKLRIEPSAPFFSANKTLKLNLHFQVVRLGSDHAVKRSGPVLLTSDYYNLTLPESIQLNANGQAKASIEVKAPRSDDRTFEGTVTFNAIIDQYGYDDLQGASLKIKFANP</sequence>
<evidence type="ECO:0000313" key="2">
    <source>
        <dbReference type="EMBL" id="SVA08219.1"/>
    </source>
</evidence>
<evidence type="ECO:0000259" key="1">
    <source>
        <dbReference type="Pfam" id="PF04773"/>
    </source>
</evidence>
<dbReference type="EMBL" id="UINC01003659">
    <property type="protein sequence ID" value="SVA08219.1"/>
    <property type="molecule type" value="Genomic_DNA"/>
</dbReference>
<name>A0A381SXQ3_9ZZZZ</name>
<dbReference type="Pfam" id="PF04773">
    <property type="entry name" value="FecR"/>
    <property type="match status" value="1"/>
</dbReference>
<accession>A0A381SXQ3</accession>
<reference evidence="2" key="1">
    <citation type="submission" date="2018-05" db="EMBL/GenBank/DDBJ databases">
        <authorList>
            <person name="Lanie J.A."/>
            <person name="Ng W.-L."/>
            <person name="Kazmierczak K.M."/>
            <person name="Andrzejewski T.M."/>
            <person name="Davidsen T.M."/>
            <person name="Wayne K.J."/>
            <person name="Tettelin H."/>
            <person name="Glass J.I."/>
            <person name="Rusch D."/>
            <person name="Podicherti R."/>
            <person name="Tsui H.-C.T."/>
            <person name="Winkler M.E."/>
        </authorList>
    </citation>
    <scope>NUCLEOTIDE SEQUENCE</scope>
</reference>
<protein>
    <recommendedName>
        <fullName evidence="1">FecR protein domain-containing protein</fullName>
    </recommendedName>
</protein>
<gene>
    <name evidence="2" type="ORF">METZ01_LOCUS61073</name>
</gene>
<feature type="domain" description="FecR protein" evidence="1">
    <location>
        <begin position="64"/>
        <end position="161"/>
    </location>
</feature>